<gene>
    <name evidence="3" type="primary">LOC110142110</name>
</gene>
<organism evidence="2 3">
    <name type="scientific">Odocoileus virginianus</name>
    <name type="common">White-tailed deer</name>
    <dbReference type="NCBI Taxonomy" id="9874"/>
    <lineage>
        <taxon>Eukaryota</taxon>
        <taxon>Metazoa</taxon>
        <taxon>Chordata</taxon>
        <taxon>Craniata</taxon>
        <taxon>Vertebrata</taxon>
        <taxon>Euteleostomi</taxon>
        <taxon>Mammalia</taxon>
        <taxon>Eutheria</taxon>
        <taxon>Laurasiatheria</taxon>
        <taxon>Artiodactyla</taxon>
        <taxon>Ruminantia</taxon>
        <taxon>Pecora</taxon>
        <taxon>Cervidae</taxon>
        <taxon>Odocoileinae</taxon>
        <taxon>Odocoileus</taxon>
    </lineage>
</organism>
<feature type="region of interest" description="Disordered" evidence="1">
    <location>
        <begin position="1"/>
        <end position="25"/>
    </location>
</feature>
<name>A0ABM4HD37_ODOVR</name>
<accession>A0ABM4HD37</accession>
<sequence length="213" mass="22764">MEDNRRGQGVTSDRRSRNDAPEGWLHQASWGQMKALDFILNAKESSFQEGKEQGASARQTALVCRGEGPRASHGWAAGPGRRIRVRAGGFGFPAAEGAWRCRPGPRARAPGGEAGSASSGHRHVFPAAAAVARAEISHTKSTSAYYEEIRVDLTQLRSKRGCISLEWMCSGSTWSSLTRRIIPSGSPLAVGIIQVAFPGSQFAETTEATVLGS</sequence>
<evidence type="ECO:0000256" key="1">
    <source>
        <dbReference type="SAM" id="MobiDB-lite"/>
    </source>
</evidence>
<dbReference type="RefSeq" id="XP_070313487.1">
    <property type="nucleotide sequence ID" value="XM_070457386.1"/>
</dbReference>
<evidence type="ECO:0000313" key="3">
    <source>
        <dbReference type="RefSeq" id="XP_070313487.1"/>
    </source>
</evidence>
<keyword evidence="2" id="KW-1185">Reference proteome</keyword>
<reference evidence="3" key="2">
    <citation type="submission" date="2025-08" db="UniProtKB">
        <authorList>
            <consortium name="RefSeq"/>
        </authorList>
    </citation>
    <scope>IDENTIFICATION</scope>
    <source>
        <tissue evidence="3">Tongue muscle</tissue>
    </source>
</reference>
<evidence type="ECO:0000313" key="2">
    <source>
        <dbReference type="Proteomes" id="UP001652640"/>
    </source>
</evidence>
<protein>
    <submittedName>
        <fullName evidence="3">Uncharacterized protein</fullName>
    </submittedName>
</protein>
<reference evidence="2" key="1">
    <citation type="journal article" date="2022" name="J. Hered.">
        <title>A De Novo Chromosome-Level Genome Assembly of the White-Tailed Deer, Odocoileus Virginianus.</title>
        <authorList>
            <person name="London E.W."/>
            <person name="Roca A.L."/>
            <person name="Novakofski J.E."/>
            <person name="Mateus-Pinilla N.E."/>
        </authorList>
    </citation>
    <scope>NUCLEOTIDE SEQUENCE [LARGE SCALE GENOMIC DNA]</scope>
</reference>
<dbReference type="GeneID" id="110142110"/>
<proteinExistence type="predicted"/>
<feature type="compositionally biased region" description="Basic and acidic residues" evidence="1">
    <location>
        <begin position="1"/>
        <end position="20"/>
    </location>
</feature>
<dbReference type="Proteomes" id="UP001652640">
    <property type="component" value="Chromosome 28"/>
</dbReference>